<dbReference type="SMART" id="SM00333">
    <property type="entry name" value="TUDOR"/>
    <property type="match status" value="1"/>
</dbReference>
<evidence type="ECO:0000256" key="5">
    <source>
        <dbReference type="ARBA" id="ARBA00022473"/>
    </source>
</evidence>
<keyword evidence="5" id="KW-0217">Developmental protein</keyword>
<feature type="domain" description="Helicase ATP-binding" evidence="17">
    <location>
        <begin position="134"/>
        <end position="300"/>
    </location>
</feature>
<dbReference type="PROSITE" id="PS51192">
    <property type="entry name" value="HELICASE_ATP_BIND_1"/>
    <property type="match status" value="1"/>
</dbReference>
<keyword evidence="7" id="KW-0547">Nucleotide-binding</keyword>
<dbReference type="PROSITE" id="PS50304">
    <property type="entry name" value="TUDOR"/>
    <property type="match status" value="1"/>
</dbReference>
<dbReference type="GO" id="GO:0030154">
    <property type="term" value="P:cell differentiation"/>
    <property type="evidence" value="ECO:0007669"/>
    <property type="project" value="UniProtKB-KW"/>
</dbReference>
<dbReference type="InterPro" id="IPR007502">
    <property type="entry name" value="Helicase-assoc_dom"/>
</dbReference>
<dbReference type="GO" id="GO:0031047">
    <property type="term" value="P:regulatory ncRNA-mediated gene silencing"/>
    <property type="evidence" value="ECO:0007669"/>
    <property type="project" value="UniProtKB-KW"/>
</dbReference>
<evidence type="ECO:0000256" key="7">
    <source>
        <dbReference type="ARBA" id="ARBA00022741"/>
    </source>
</evidence>
<dbReference type="FunFam" id="3.40.50.300:FF:001760">
    <property type="entry name" value="ATP-dependent RNA helicase"/>
    <property type="match status" value="1"/>
</dbReference>
<dbReference type="Gene3D" id="1.20.120.1080">
    <property type="match status" value="1"/>
</dbReference>
<keyword evidence="9" id="KW-0378">Hydrolase</keyword>
<dbReference type="GO" id="GO:0003724">
    <property type="term" value="F:RNA helicase activity"/>
    <property type="evidence" value="ECO:0007669"/>
    <property type="project" value="UniProtKB-EC"/>
</dbReference>
<evidence type="ECO:0000256" key="10">
    <source>
        <dbReference type="ARBA" id="ARBA00022806"/>
    </source>
</evidence>
<evidence type="ECO:0000259" key="17">
    <source>
        <dbReference type="PROSITE" id="PS51192"/>
    </source>
</evidence>
<feature type="domain" description="Tudor" evidence="16">
    <location>
        <begin position="962"/>
        <end position="1030"/>
    </location>
</feature>
<dbReference type="KEGG" id="apln:108739483"/>
<evidence type="ECO:0000256" key="3">
    <source>
        <dbReference type="ARBA" id="ARBA00012552"/>
    </source>
</evidence>
<protein>
    <recommendedName>
        <fullName evidence="4">Probable ATP-dependent RNA helicase spindle-E</fullName>
        <ecNumber evidence="3">3.6.4.13</ecNumber>
    </recommendedName>
</protein>
<dbReference type="Proteomes" id="UP000192223">
    <property type="component" value="Unplaced"/>
</dbReference>
<evidence type="ECO:0000313" key="19">
    <source>
        <dbReference type="Proteomes" id="UP000192223"/>
    </source>
</evidence>
<dbReference type="RefSeq" id="XP_018328896.2">
    <property type="nucleotide sequence ID" value="XM_018473394.2"/>
</dbReference>
<dbReference type="PROSITE" id="PS51194">
    <property type="entry name" value="HELICASE_CTER"/>
    <property type="match status" value="1"/>
</dbReference>
<comment type="catalytic activity">
    <reaction evidence="15">
        <text>ATP + H2O = ADP + phosphate + H(+)</text>
        <dbReference type="Rhea" id="RHEA:13065"/>
        <dbReference type="ChEBI" id="CHEBI:15377"/>
        <dbReference type="ChEBI" id="CHEBI:15378"/>
        <dbReference type="ChEBI" id="CHEBI:30616"/>
        <dbReference type="ChEBI" id="CHEBI:43474"/>
        <dbReference type="ChEBI" id="CHEBI:456216"/>
        <dbReference type="EC" id="3.6.4.13"/>
    </reaction>
</comment>
<dbReference type="InterPro" id="IPR014001">
    <property type="entry name" value="Helicase_ATP-bd"/>
</dbReference>
<comment type="subcellular location">
    <subcellularLocation>
        <location evidence="1">Cytoplasm</location>
    </subcellularLocation>
</comment>
<evidence type="ECO:0000256" key="6">
    <source>
        <dbReference type="ARBA" id="ARBA00022490"/>
    </source>
</evidence>
<dbReference type="InterPro" id="IPR002999">
    <property type="entry name" value="Tudor"/>
</dbReference>
<dbReference type="Pfam" id="PF00270">
    <property type="entry name" value="DEAD"/>
    <property type="match status" value="1"/>
</dbReference>
<keyword evidence="10 20" id="KW-0347">Helicase</keyword>
<evidence type="ECO:0000256" key="4">
    <source>
        <dbReference type="ARBA" id="ARBA00013352"/>
    </source>
</evidence>
<keyword evidence="14" id="KW-0469">Meiosis</keyword>
<dbReference type="InParanoid" id="A0A1W4WYE2"/>
<dbReference type="GO" id="GO:0005737">
    <property type="term" value="C:cytoplasm"/>
    <property type="evidence" value="ECO:0007669"/>
    <property type="project" value="UniProtKB-SubCell"/>
</dbReference>
<dbReference type="GO" id="GO:0003723">
    <property type="term" value="F:RNA binding"/>
    <property type="evidence" value="ECO:0007669"/>
    <property type="project" value="TreeGrafter"/>
</dbReference>
<sequence length="1455" mass="166359">MDLMKNLLDPNQSLQSMRIKVKSAPVKIIQKCVSDEEDELEDYNKKLEESRTTDYAKEYQMKEELLYMESYKSYPENDGDMSQVDHADDMLSNDDREEVTRLKEEQLVEIYTKYSFNNYKTEELSIDPFRSKILSFIYANQVLIIQGHTGCGKSTQVPQFILDDCKANNKYCKIVVTQPRRIAAVSVAKRVCEERGWALGTVCGYQVGLEKCVSSETLLMYVTTGILLQKLVKQKNLHEFTHIIVDEVHERNQDMDFLLLIIRKFLYTSTTNVKVILMSATIDTDAFAYYFRTPSRNAVIEAPVFNIPKQTAKYNNTIYYADQLKPLGEIPAFNFSEPKIDPSLYTMSAYLVRALDRLDPVSDDTKMPIIGNVLVFLPGILEIEEMHKELELKKNWTFKTDEEQVSKPPTIKWSILPLHSSVTMEEQRKIFLPPQPGFRNIILSTNIAESSLTVPGIIYVIDFCLTKTMVIDPHTQYQSLQLQWASQDNCEQRAGRVGRVGHGRVYRMVSIAFYSQLSKSAVPEILRAPLDRIVLATKLLNLKEPPKAILALAMNPPDLGNIESTIWNLKEAGGLLMTCNGQKMASDGDVTFLGHVMANLPLDIHLSKFIVLGHMFSCMDDCIVMACGMSLNRIFSTPFMEYLKSYTNRLQWADGSSSDLIAYLNLYRVWQKMKRTTLRKRQDETRWALSNYLSIRALKEWEYLVEEVKERTKTMGMRDTFGPARVRLSPIELPIVLKVLICGAFYPNYFRRSADAGQVDEREAVKLLNGQDPCNTVYFNSFDPYQPGPLYAQRIKEIFTKNLITRSTSNIKVTFDSSSKVYVSFINSKEPMYTVVENQEFVSKMPGKIEVEVYRAVRMRQLNIKTSIKVLKREESWKIAKKFGIDSESQQKGYVNLIKKNNALDQPILPSVHNKTIRIKISETIDAGHFWAQYADDSSDHTLECIFNYLNRTELKPANPSELKMGEIYATKYTVDNYFYRCKILGFKTIVGSKLTGITRNVKVIFIDYGNTAVVTENKLYLLPEEADKISPQAMECMLSEVQPSLVLNPRAIWTDQASRMFEHYTRDIVLTGQVYSVVNGVVHLELYRTNNLNQPSINKWLIDKGFAQKAEESFLSKENHIKRIQAQSDEGGVLSAEDNDMYEKVIEDITPPSEETCSIEVKLKGPFSPLEMKIYSTVASGIDKHVRIDGNSVNTVLLDTDPQDPHERLVVAAQVDQNASGNALILRHTTVMPNIHGFPMLMTLLFCPTMECKPTADGRKVAAVLCGLGAHEITNKSLYPPHDLFLTLDTELTEDDLNMVNELRYWMNVTMNTMEDLYNETTPSVEIETCQSELKSRLFGLLKNPRKDTEREFVKYANIWGKLLYDAEQLKPGDDGLMTEDTIWPLHSFILLNREVEQQVQLKSNLTEMEDMARRMVQMSTITCKACNITVYSIEELRIHLALESHKKNAVNFA</sequence>
<dbReference type="FunCoup" id="A0A1W4WYE2">
    <property type="interactions" value="161"/>
</dbReference>
<name>A0A1W4WYE2_AGRPL</name>
<proteinExistence type="inferred from homology"/>
<gene>
    <name evidence="20" type="primary">LOC108739483</name>
</gene>
<dbReference type="Pfam" id="PF00271">
    <property type="entry name" value="Helicase_C"/>
    <property type="match status" value="1"/>
</dbReference>
<dbReference type="Gene3D" id="3.40.50.300">
    <property type="entry name" value="P-loop containing nucleotide triphosphate hydrolases"/>
    <property type="match status" value="2"/>
</dbReference>
<keyword evidence="8" id="KW-0221">Differentiation</keyword>
<reference evidence="20" key="1">
    <citation type="submission" date="2025-08" db="UniProtKB">
        <authorList>
            <consortium name="RefSeq"/>
        </authorList>
    </citation>
    <scope>IDENTIFICATION</scope>
    <source>
        <tissue evidence="20">Entire body</tissue>
    </source>
</reference>
<dbReference type="GeneID" id="108739483"/>
<evidence type="ECO:0000259" key="16">
    <source>
        <dbReference type="PROSITE" id="PS50304"/>
    </source>
</evidence>
<dbReference type="Gene3D" id="2.40.50.90">
    <property type="match status" value="1"/>
</dbReference>
<dbReference type="OrthoDB" id="66977at2759"/>
<keyword evidence="6" id="KW-0963">Cytoplasm</keyword>
<dbReference type="GO" id="GO:0051321">
    <property type="term" value="P:meiotic cell cycle"/>
    <property type="evidence" value="ECO:0007669"/>
    <property type="project" value="UniProtKB-KW"/>
</dbReference>
<keyword evidence="13" id="KW-0943">RNA-mediated gene silencing</keyword>
<dbReference type="SMART" id="SM00847">
    <property type="entry name" value="HA2"/>
    <property type="match status" value="1"/>
</dbReference>
<evidence type="ECO:0000256" key="8">
    <source>
        <dbReference type="ARBA" id="ARBA00022782"/>
    </source>
</evidence>
<evidence type="ECO:0000256" key="2">
    <source>
        <dbReference type="ARBA" id="ARBA00008792"/>
    </source>
</evidence>
<dbReference type="SUPFAM" id="SSF63748">
    <property type="entry name" value="Tudor/PWWP/MBT"/>
    <property type="match status" value="1"/>
</dbReference>
<dbReference type="CDD" id="cd18791">
    <property type="entry name" value="SF2_C_RHA"/>
    <property type="match status" value="1"/>
</dbReference>
<evidence type="ECO:0000259" key="18">
    <source>
        <dbReference type="PROSITE" id="PS51194"/>
    </source>
</evidence>
<evidence type="ECO:0000256" key="11">
    <source>
        <dbReference type="ARBA" id="ARBA00022840"/>
    </source>
</evidence>
<comment type="similarity">
    <text evidence="2">Belongs to the DEAD box helicase family. DEAH subfamily.</text>
</comment>
<evidence type="ECO:0000256" key="1">
    <source>
        <dbReference type="ARBA" id="ARBA00004496"/>
    </source>
</evidence>
<dbReference type="EC" id="3.6.4.13" evidence="3"/>
<dbReference type="STRING" id="224129.A0A1W4WYE2"/>
<dbReference type="GO" id="GO:0005524">
    <property type="term" value="F:ATP binding"/>
    <property type="evidence" value="ECO:0007669"/>
    <property type="project" value="UniProtKB-KW"/>
</dbReference>
<dbReference type="InterPro" id="IPR001650">
    <property type="entry name" value="Helicase_C-like"/>
</dbReference>
<dbReference type="PANTHER" id="PTHR18934:SF113">
    <property type="entry name" value="ATP-DEPENDENT RNA HELICASE TDRD9"/>
    <property type="match status" value="1"/>
</dbReference>
<organism evidence="19 20">
    <name type="scientific">Agrilus planipennis</name>
    <name type="common">Emerald ash borer</name>
    <name type="synonym">Agrilus marcopoli</name>
    <dbReference type="NCBI Taxonomy" id="224129"/>
    <lineage>
        <taxon>Eukaryota</taxon>
        <taxon>Metazoa</taxon>
        <taxon>Ecdysozoa</taxon>
        <taxon>Arthropoda</taxon>
        <taxon>Hexapoda</taxon>
        <taxon>Insecta</taxon>
        <taxon>Pterygota</taxon>
        <taxon>Neoptera</taxon>
        <taxon>Endopterygota</taxon>
        <taxon>Coleoptera</taxon>
        <taxon>Polyphaga</taxon>
        <taxon>Elateriformia</taxon>
        <taxon>Buprestoidea</taxon>
        <taxon>Buprestidae</taxon>
        <taxon>Agrilinae</taxon>
        <taxon>Agrilus</taxon>
    </lineage>
</organism>
<accession>A0A1W4WYE2</accession>
<evidence type="ECO:0000256" key="12">
    <source>
        <dbReference type="ARBA" id="ARBA00022871"/>
    </source>
</evidence>
<dbReference type="InterPro" id="IPR027417">
    <property type="entry name" value="P-loop_NTPase"/>
</dbReference>
<keyword evidence="11" id="KW-0067">ATP-binding</keyword>
<evidence type="ECO:0000256" key="14">
    <source>
        <dbReference type="ARBA" id="ARBA00023254"/>
    </source>
</evidence>
<keyword evidence="19" id="KW-1185">Reference proteome</keyword>
<dbReference type="InterPro" id="IPR011545">
    <property type="entry name" value="DEAD/DEAH_box_helicase_dom"/>
</dbReference>
<evidence type="ECO:0000313" key="20">
    <source>
        <dbReference type="RefSeq" id="XP_018328896.2"/>
    </source>
</evidence>
<dbReference type="SMART" id="SM00490">
    <property type="entry name" value="HELICc"/>
    <property type="match status" value="1"/>
</dbReference>
<feature type="domain" description="Helicase C-terminal" evidence="18">
    <location>
        <begin position="362"/>
        <end position="541"/>
    </location>
</feature>
<evidence type="ECO:0000256" key="9">
    <source>
        <dbReference type="ARBA" id="ARBA00022801"/>
    </source>
</evidence>
<dbReference type="GO" id="GO:0016787">
    <property type="term" value="F:hydrolase activity"/>
    <property type="evidence" value="ECO:0007669"/>
    <property type="project" value="UniProtKB-KW"/>
</dbReference>
<dbReference type="SUPFAM" id="SSF52540">
    <property type="entry name" value="P-loop containing nucleoside triphosphate hydrolases"/>
    <property type="match status" value="1"/>
</dbReference>
<dbReference type="PANTHER" id="PTHR18934">
    <property type="entry name" value="ATP-DEPENDENT RNA HELICASE"/>
    <property type="match status" value="1"/>
</dbReference>
<dbReference type="SMART" id="SM00487">
    <property type="entry name" value="DEXDc"/>
    <property type="match status" value="1"/>
</dbReference>
<evidence type="ECO:0000256" key="15">
    <source>
        <dbReference type="ARBA" id="ARBA00047984"/>
    </source>
</evidence>
<evidence type="ECO:0000256" key="13">
    <source>
        <dbReference type="ARBA" id="ARBA00023158"/>
    </source>
</evidence>
<dbReference type="Gene3D" id="2.30.30.140">
    <property type="match status" value="1"/>
</dbReference>
<dbReference type="GO" id="GO:0007283">
    <property type="term" value="P:spermatogenesis"/>
    <property type="evidence" value="ECO:0007669"/>
    <property type="project" value="UniProtKB-KW"/>
</dbReference>
<dbReference type="InterPro" id="IPR035437">
    <property type="entry name" value="SNase_OB-fold_sf"/>
</dbReference>
<keyword evidence="12" id="KW-0744">Spermatogenesis</keyword>
<dbReference type="Pfam" id="PF00567">
    <property type="entry name" value="TUDOR"/>
    <property type="match status" value="1"/>
</dbReference>